<dbReference type="SUPFAM" id="SSF111369">
    <property type="entry name" value="HlyD-like secretion proteins"/>
    <property type="match status" value="1"/>
</dbReference>
<dbReference type="GO" id="GO:0030313">
    <property type="term" value="C:cell envelope"/>
    <property type="evidence" value="ECO:0007669"/>
    <property type="project" value="UniProtKB-SubCell"/>
</dbReference>
<dbReference type="Proteomes" id="UP000700706">
    <property type="component" value="Unassembled WGS sequence"/>
</dbReference>
<name>A0A952FLR8_9PROT</name>
<dbReference type="InterPro" id="IPR006143">
    <property type="entry name" value="RND_pump_MFP"/>
</dbReference>
<comment type="similarity">
    <text evidence="2">Belongs to the membrane fusion protein (MFP) (TC 8.A.1) family.</text>
</comment>
<keyword evidence="4" id="KW-0732">Signal</keyword>
<dbReference type="PANTHER" id="PTHR30158">
    <property type="entry name" value="ACRA/E-RELATED COMPONENT OF DRUG EFFLUX TRANSPORTER"/>
    <property type="match status" value="1"/>
</dbReference>
<feature type="coiled-coil region" evidence="3">
    <location>
        <begin position="111"/>
        <end position="138"/>
    </location>
</feature>
<feature type="domain" description="Multidrug resistance protein MdtA-like barrel-sandwich hybrid" evidence="6">
    <location>
        <begin position="71"/>
        <end position="210"/>
    </location>
</feature>
<keyword evidence="3" id="KW-0175">Coiled coil</keyword>
<comment type="caution">
    <text evidence="9">The sequence shown here is derived from an EMBL/GenBank/DDBJ whole genome shotgun (WGS) entry which is preliminary data.</text>
</comment>
<evidence type="ECO:0000259" key="8">
    <source>
        <dbReference type="Pfam" id="PF25967"/>
    </source>
</evidence>
<dbReference type="InterPro" id="IPR058626">
    <property type="entry name" value="MdtA-like_b-barrel"/>
</dbReference>
<proteinExistence type="inferred from homology"/>
<dbReference type="InterPro" id="IPR058627">
    <property type="entry name" value="MdtA-like_C"/>
</dbReference>
<organism evidence="9 10">
    <name type="scientific">Inquilinus limosus</name>
    <dbReference type="NCBI Taxonomy" id="171674"/>
    <lineage>
        <taxon>Bacteria</taxon>
        <taxon>Pseudomonadati</taxon>
        <taxon>Pseudomonadota</taxon>
        <taxon>Alphaproteobacteria</taxon>
        <taxon>Rhodospirillales</taxon>
        <taxon>Rhodospirillaceae</taxon>
        <taxon>Inquilinus</taxon>
    </lineage>
</organism>
<dbReference type="NCBIfam" id="TIGR01730">
    <property type="entry name" value="RND_mfp"/>
    <property type="match status" value="1"/>
</dbReference>
<dbReference type="PANTHER" id="PTHR30158:SF24">
    <property type="entry name" value="HLYD FAMILY SECRETION PROTEIN"/>
    <property type="match status" value="1"/>
</dbReference>
<feature type="domain" description="Multidrug resistance protein MdtA-like beta-barrel" evidence="7">
    <location>
        <begin position="218"/>
        <end position="305"/>
    </location>
</feature>
<dbReference type="GO" id="GO:0046677">
    <property type="term" value="P:response to antibiotic"/>
    <property type="evidence" value="ECO:0007669"/>
    <property type="project" value="TreeGrafter"/>
</dbReference>
<evidence type="ECO:0000256" key="1">
    <source>
        <dbReference type="ARBA" id="ARBA00004196"/>
    </source>
</evidence>
<dbReference type="Pfam" id="PF25876">
    <property type="entry name" value="HH_MFP_RND"/>
    <property type="match status" value="1"/>
</dbReference>
<dbReference type="Pfam" id="PF25917">
    <property type="entry name" value="BSH_RND"/>
    <property type="match status" value="1"/>
</dbReference>
<evidence type="ECO:0000313" key="10">
    <source>
        <dbReference type="Proteomes" id="UP000700706"/>
    </source>
</evidence>
<sequence length="397" mass="42699">MMTRRLQTRPGRVLGTLAALGMVAVLAACNESSDGQGQSAPPPPPVTAASPLVKKITEYDEFTGRYEATARVEVRARVSGYLQSINFADGATVKQGDVLFVIDPRPYQATVDSAKADLASAQARLDLAKVQLDRAQSLVAQSNVSRSSYDQAVQERRAAEAAVAQTTAALQSAQLNLDFTQVKAPMAGRVSNRRVDIGNLVTGDPSSTLLTTIVALDPIYFEFDMSESDYLAYQRAVAAGKLPSTRDNQTIVQTRLPDEQDWPHGGTMNFVDNQLDPGSGTIRARAILDNKDQFITPGQFGRIRLPGSNEYDAILIPDSAILTDQSNRIVMTVKDDGTVEPKIIRPGPTQPGGLRIVREGLTAQDKVIINGLVRARPGGKVTAQPGTIEPAPEYEAN</sequence>
<dbReference type="GO" id="GO:0005886">
    <property type="term" value="C:plasma membrane"/>
    <property type="evidence" value="ECO:0007669"/>
    <property type="project" value="TreeGrafter"/>
</dbReference>
<evidence type="ECO:0000313" key="9">
    <source>
        <dbReference type="EMBL" id="MBW8724609.1"/>
    </source>
</evidence>
<evidence type="ECO:0000256" key="4">
    <source>
        <dbReference type="SAM" id="SignalP"/>
    </source>
</evidence>
<evidence type="ECO:0000259" key="7">
    <source>
        <dbReference type="Pfam" id="PF25944"/>
    </source>
</evidence>
<dbReference type="Pfam" id="PF25944">
    <property type="entry name" value="Beta-barrel_RND"/>
    <property type="match status" value="1"/>
</dbReference>
<dbReference type="EMBL" id="JAEKLZ010000121">
    <property type="protein sequence ID" value="MBW8724609.1"/>
    <property type="molecule type" value="Genomic_DNA"/>
</dbReference>
<dbReference type="PROSITE" id="PS51257">
    <property type="entry name" value="PROKAR_LIPOPROTEIN"/>
    <property type="match status" value="1"/>
</dbReference>
<feature type="domain" description="Multidrug resistance protein MdtA-like C-terminal permuted SH3" evidence="8">
    <location>
        <begin position="312"/>
        <end position="372"/>
    </location>
</feature>
<dbReference type="InterPro" id="IPR058625">
    <property type="entry name" value="MdtA-like_BSH"/>
</dbReference>
<reference evidence="9" key="1">
    <citation type="submission" date="2020-06" db="EMBL/GenBank/DDBJ databases">
        <title>Stable isotope informed genome-resolved metagenomics uncovers potential trophic interactions in rhizosphere soil.</title>
        <authorList>
            <person name="Starr E.P."/>
            <person name="Shi S."/>
            <person name="Blazewicz S.J."/>
            <person name="Koch B.J."/>
            <person name="Probst A.J."/>
            <person name="Hungate B.A."/>
            <person name="Pett-Ridge J."/>
            <person name="Firestone M.K."/>
            <person name="Banfield J.F."/>
        </authorList>
    </citation>
    <scope>NUCLEOTIDE SEQUENCE</scope>
    <source>
        <strain evidence="9">YM_69_17</strain>
    </source>
</reference>
<feature type="signal peptide" evidence="4">
    <location>
        <begin position="1"/>
        <end position="27"/>
    </location>
</feature>
<accession>A0A952FLR8</accession>
<dbReference type="InterPro" id="IPR058624">
    <property type="entry name" value="MdtA-like_HH"/>
</dbReference>
<dbReference type="Gene3D" id="2.40.50.100">
    <property type="match status" value="1"/>
</dbReference>
<evidence type="ECO:0000256" key="2">
    <source>
        <dbReference type="ARBA" id="ARBA00009477"/>
    </source>
</evidence>
<dbReference type="Gene3D" id="2.40.30.170">
    <property type="match status" value="1"/>
</dbReference>
<evidence type="ECO:0000259" key="5">
    <source>
        <dbReference type="Pfam" id="PF25876"/>
    </source>
</evidence>
<dbReference type="Pfam" id="PF25967">
    <property type="entry name" value="RND-MFP_C"/>
    <property type="match status" value="1"/>
</dbReference>
<evidence type="ECO:0000256" key="3">
    <source>
        <dbReference type="SAM" id="Coils"/>
    </source>
</evidence>
<gene>
    <name evidence="9" type="ORF">JF625_05565</name>
</gene>
<evidence type="ECO:0000259" key="6">
    <source>
        <dbReference type="Pfam" id="PF25917"/>
    </source>
</evidence>
<feature type="chain" id="PRO_5038016050" evidence="4">
    <location>
        <begin position="28"/>
        <end position="397"/>
    </location>
</feature>
<dbReference type="Gene3D" id="1.10.287.470">
    <property type="entry name" value="Helix hairpin bin"/>
    <property type="match status" value="1"/>
</dbReference>
<dbReference type="Gene3D" id="2.40.420.20">
    <property type="match status" value="1"/>
</dbReference>
<protein>
    <submittedName>
        <fullName evidence="9">Efflux RND transporter periplasmic adaptor subunit</fullName>
    </submittedName>
</protein>
<comment type="subcellular location">
    <subcellularLocation>
        <location evidence="1">Cell envelope</location>
    </subcellularLocation>
</comment>
<dbReference type="AlphaFoldDB" id="A0A952FLR8"/>
<dbReference type="GO" id="GO:0022857">
    <property type="term" value="F:transmembrane transporter activity"/>
    <property type="evidence" value="ECO:0007669"/>
    <property type="project" value="InterPro"/>
</dbReference>
<feature type="domain" description="Multidrug resistance protein MdtA-like alpha-helical hairpin" evidence="5">
    <location>
        <begin position="111"/>
        <end position="180"/>
    </location>
</feature>